<dbReference type="SUPFAM" id="SSF51445">
    <property type="entry name" value="(Trans)glycosidases"/>
    <property type="match status" value="1"/>
</dbReference>
<evidence type="ECO:0000313" key="4">
    <source>
        <dbReference type="Proteomes" id="UP000092600"/>
    </source>
</evidence>
<dbReference type="STRING" id="4615.A0A199VX23"/>
<gene>
    <name evidence="3" type="ORF">ACMD2_14854</name>
</gene>
<reference evidence="3 4" key="1">
    <citation type="journal article" date="2016" name="DNA Res.">
        <title>The draft genome of MD-2 pineapple using hybrid error correction of long reads.</title>
        <authorList>
            <person name="Redwan R.M."/>
            <person name="Saidin A."/>
            <person name="Kumar S.V."/>
        </authorList>
    </citation>
    <scope>NUCLEOTIDE SEQUENCE [LARGE SCALE GENOMIC DNA]</scope>
    <source>
        <strain evidence="4">cv. MD2</strain>
        <tissue evidence="3">Leaf</tissue>
    </source>
</reference>
<comment type="caution">
    <text evidence="3">The sequence shown here is derived from an EMBL/GenBank/DDBJ whole genome shotgun (WGS) entry which is preliminary data.</text>
</comment>
<dbReference type="PANTHER" id="PTHR10353">
    <property type="entry name" value="GLYCOSYL HYDROLASE"/>
    <property type="match status" value="1"/>
</dbReference>
<dbReference type="EMBL" id="LSRQ01000651">
    <property type="protein sequence ID" value="OAY81538.1"/>
    <property type="molecule type" value="Genomic_DNA"/>
</dbReference>
<evidence type="ECO:0000313" key="3">
    <source>
        <dbReference type="EMBL" id="OAY81538.1"/>
    </source>
</evidence>
<dbReference type="PRINTS" id="PR00131">
    <property type="entry name" value="GLHYDRLASE1"/>
</dbReference>
<comment type="similarity">
    <text evidence="1 2">Belongs to the glycosyl hydrolase 1 family.</text>
</comment>
<proteinExistence type="inferred from homology"/>
<dbReference type="AlphaFoldDB" id="A0A199VX23"/>
<evidence type="ECO:0000256" key="1">
    <source>
        <dbReference type="ARBA" id="ARBA00010838"/>
    </source>
</evidence>
<feature type="non-terminal residue" evidence="3">
    <location>
        <position position="125"/>
    </location>
</feature>
<evidence type="ECO:0000256" key="2">
    <source>
        <dbReference type="RuleBase" id="RU003690"/>
    </source>
</evidence>
<dbReference type="Proteomes" id="UP000092600">
    <property type="component" value="Unassembled WGS sequence"/>
</dbReference>
<dbReference type="InterPro" id="IPR001360">
    <property type="entry name" value="Glyco_hydro_1"/>
</dbReference>
<dbReference type="GO" id="GO:0008422">
    <property type="term" value="F:beta-glucosidase activity"/>
    <property type="evidence" value="ECO:0007669"/>
    <property type="project" value="TreeGrafter"/>
</dbReference>
<dbReference type="Gene3D" id="3.20.20.80">
    <property type="entry name" value="Glycosidases"/>
    <property type="match status" value="1"/>
</dbReference>
<dbReference type="Pfam" id="PF00232">
    <property type="entry name" value="Glyco_hydro_1"/>
    <property type="match status" value="1"/>
</dbReference>
<dbReference type="InterPro" id="IPR017853">
    <property type="entry name" value="GH"/>
</dbReference>
<dbReference type="GO" id="GO:0005975">
    <property type="term" value="P:carbohydrate metabolic process"/>
    <property type="evidence" value="ECO:0007669"/>
    <property type="project" value="InterPro"/>
</dbReference>
<organism evidence="3 4">
    <name type="scientific">Ananas comosus</name>
    <name type="common">Pineapple</name>
    <name type="synonym">Ananas ananas</name>
    <dbReference type="NCBI Taxonomy" id="4615"/>
    <lineage>
        <taxon>Eukaryota</taxon>
        <taxon>Viridiplantae</taxon>
        <taxon>Streptophyta</taxon>
        <taxon>Embryophyta</taxon>
        <taxon>Tracheophyta</taxon>
        <taxon>Spermatophyta</taxon>
        <taxon>Magnoliopsida</taxon>
        <taxon>Liliopsida</taxon>
        <taxon>Poales</taxon>
        <taxon>Bromeliaceae</taxon>
        <taxon>Bromelioideae</taxon>
        <taxon>Ananas</taxon>
    </lineage>
</organism>
<sequence>MRQLLLYTKSKYSNPVIYITENGVDAYNNKTASLKEALNDRTRVSYYKKHLLYVRRAIRITWAVMLVYFSDGVDMRGYFTWSLLDNFEWVDGYSVRFGINYVDFNNGPKRSLKRSAHWFKRLLQK</sequence>
<accession>A0A199VX23</accession>
<name>A0A199VX23_ANACO</name>
<dbReference type="PANTHER" id="PTHR10353:SF267">
    <property type="entry name" value="BETA-GLUCOSIDASE"/>
    <property type="match status" value="1"/>
</dbReference>
<protein>
    <submittedName>
        <fullName evidence="3">Beta-glucosidase 13</fullName>
    </submittedName>
</protein>